<dbReference type="InterPro" id="IPR036962">
    <property type="entry name" value="Glyco_hydro_3_N_sf"/>
</dbReference>
<keyword evidence="13" id="KW-1185">Reference proteome</keyword>
<dbReference type="STRING" id="104259.A0A0F7VIF4"/>
<evidence type="ECO:0000313" key="13">
    <source>
        <dbReference type="Proteomes" id="UP000042958"/>
    </source>
</evidence>
<dbReference type="PANTHER" id="PTHR30620">
    <property type="entry name" value="PERIPLASMIC BETA-GLUCOSIDASE-RELATED"/>
    <property type="match status" value="1"/>
</dbReference>
<dbReference type="GO" id="GO:0009251">
    <property type="term" value="P:glucan catabolic process"/>
    <property type="evidence" value="ECO:0007669"/>
    <property type="project" value="TreeGrafter"/>
</dbReference>
<dbReference type="Gene3D" id="3.20.20.300">
    <property type="entry name" value="Glycoside hydrolase, family 3, N-terminal domain"/>
    <property type="match status" value="1"/>
</dbReference>
<feature type="domain" description="Glycoside hydrolase family 3 C-terminal" evidence="11">
    <location>
        <begin position="457"/>
        <end position="595"/>
    </location>
</feature>
<evidence type="ECO:0000256" key="7">
    <source>
        <dbReference type="ARBA" id="ARBA00023277"/>
    </source>
</evidence>
<organism evidence="12 13">
    <name type="scientific">Penicillium brasilianum</name>
    <dbReference type="NCBI Taxonomy" id="104259"/>
    <lineage>
        <taxon>Eukaryota</taxon>
        <taxon>Fungi</taxon>
        <taxon>Dikarya</taxon>
        <taxon>Ascomycota</taxon>
        <taxon>Pezizomycotina</taxon>
        <taxon>Eurotiomycetes</taxon>
        <taxon>Eurotiomycetidae</taxon>
        <taxon>Eurotiales</taxon>
        <taxon>Aspergillaceae</taxon>
        <taxon>Penicillium</taxon>
    </lineage>
</organism>
<evidence type="ECO:0000256" key="1">
    <source>
        <dbReference type="ARBA" id="ARBA00000448"/>
    </source>
</evidence>
<dbReference type="Pfam" id="PF01915">
    <property type="entry name" value="Glyco_hydro_3_C"/>
    <property type="match status" value="1"/>
</dbReference>
<keyword evidence="5" id="KW-0378">Hydrolase</keyword>
<dbReference type="SUPFAM" id="SSF51445">
    <property type="entry name" value="(Trans)glycosidases"/>
    <property type="match status" value="1"/>
</dbReference>
<evidence type="ECO:0000256" key="2">
    <source>
        <dbReference type="ARBA" id="ARBA00005336"/>
    </source>
</evidence>
<reference evidence="13" key="1">
    <citation type="journal article" date="2015" name="Genome Announc.">
        <title>Draft genome sequence of the fungus Penicillium brasilianum MG11.</title>
        <authorList>
            <person name="Horn F."/>
            <person name="Linde J."/>
            <person name="Mattern D.J."/>
            <person name="Walther G."/>
            <person name="Guthke R."/>
            <person name="Brakhage A.A."/>
            <person name="Valiante V."/>
        </authorList>
    </citation>
    <scope>NUCLEOTIDE SEQUENCE [LARGE SCALE GENOMIC DNA]</scope>
    <source>
        <strain evidence="13">MG11</strain>
    </source>
</reference>
<accession>A0A0F7VIF4</accession>
<evidence type="ECO:0000313" key="12">
    <source>
        <dbReference type="EMBL" id="CEO60090.1"/>
    </source>
</evidence>
<dbReference type="Proteomes" id="UP000042958">
    <property type="component" value="Unassembled WGS sequence"/>
</dbReference>
<protein>
    <recommendedName>
        <fullName evidence="3">beta-glucosidase</fullName>
        <ecNumber evidence="3">3.2.1.21</ecNumber>
    </recommendedName>
</protein>
<dbReference type="InterPro" id="IPR002772">
    <property type="entry name" value="Glyco_hydro_3_C"/>
</dbReference>
<dbReference type="SUPFAM" id="SSF52279">
    <property type="entry name" value="Beta-D-glucan exohydrolase, C-terminal domain"/>
    <property type="match status" value="1"/>
</dbReference>
<evidence type="ECO:0000256" key="5">
    <source>
        <dbReference type="ARBA" id="ARBA00022801"/>
    </source>
</evidence>
<keyword evidence="9" id="KW-0624">Polysaccharide degradation</keyword>
<proteinExistence type="inferred from homology"/>
<dbReference type="InterPro" id="IPR017853">
    <property type="entry name" value="GH"/>
</dbReference>
<name>A0A0F7VIF4_PENBI</name>
<evidence type="ECO:0000259" key="10">
    <source>
        <dbReference type="Pfam" id="PF00933"/>
    </source>
</evidence>
<evidence type="ECO:0000259" key="11">
    <source>
        <dbReference type="Pfam" id="PF01915"/>
    </source>
</evidence>
<dbReference type="EMBL" id="CDHK01000004">
    <property type="protein sequence ID" value="CEO60090.1"/>
    <property type="molecule type" value="Genomic_DNA"/>
</dbReference>
<comment type="catalytic activity">
    <reaction evidence="1">
        <text>Hydrolysis of terminal, non-reducing beta-D-glucosyl residues with release of beta-D-glucose.</text>
        <dbReference type="EC" id="3.2.1.21"/>
    </reaction>
</comment>
<sequence>MSNSSDTPPYQNAGLSIEDRVNDLLDRMTVDEKAALLFQDMVFMGKDGALAPAVPAFDMPSSVDLIHKKQMTHFNLLGPIKDARAAARWHNNLQREARETRLGIPVTISTDPRNHFTDNVGTGFEAGIFSQWPESLGLAALRSAELVEKFADIARQEYLAVGLRVALHPQVDLATEPRWARLNAAFGEDADLTSELVAAYIRGFQGGAILGPQSVSTMTKHFPGGGPQKDGEDPHFTYGREQVYPGNQFDYHLKPFKAAIAAGAAQMMPYYGMPVGTSYEEVGFAFNKALITGLLREELGFQGIICTDWGLVTDKAIMGQPMPARAWGLEHLSRPARIQRIMEAGCDQLGGESCPELLSELVTSGQVSEQRLDQSVRRLLRAKFQLGLFDNPFVDEDAAEQIVGNEEFCKLGAEVQRRSYNLLTNKDNCLPLPHTRLQTAKLYLEGIPAETVQKFGLQVVEDPADADVALLRLKTPYEPRPGRFEALFHTGSLEFSEEKKAHHTKIFDAVPIVIVDIQADRPPVVPEIIERASAVFLSYGSHADAFLDVVLGKFEPEGRLPYDLPSSMEAVQQSRSDTPYDTRDPLFRFGHGLRYSA</sequence>
<dbReference type="InterPro" id="IPR001764">
    <property type="entry name" value="Glyco_hydro_3_N"/>
</dbReference>
<dbReference type="GO" id="GO:0008422">
    <property type="term" value="F:beta-glucosidase activity"/>
    <property type="evidence" value="ECO:0007669"/>
    <property type="project" value="UniProtKB-EC"/>
</dbReference>
<keyword evidence="4" id="KW-0732">Signal</keyword>
<dbReference type="AlphaFoldDB" id="A0A0F7VIF4"/>
<evidence type="ECO:0000256" key="8">
    <source>
        <dbReference type="ARBA" id="ARBA00023295"/>
    </source>
</evidence>
<dbReference type="Pfam" id="PF00933">
    <property type="entry name" value="Glyco_hydro_3"/>
    <property type="match status" value="1"/>
</dbReference>
<dbReference type="PRINTS" id="PR00133">
    <property type="entry name" value="GLHYDRLASE3"/>
</dbReference>
<comment type="similarity">
    <text evidence="2">Belongs to the glycosyl hydrolase 3 family.</text>
</comment>
<keyword evidence="8" id="KW-0326">Glycosidase</keyword>
<feature type="domain" description="Glycoside hydrolase family 3 N-terminal" evidence="10">
    <location>
        <begin position="78"/>
        <end position="381"/>
    </location>
</feature>
<gene>
    <name evidence="12" type="ORF">PMG11_04733</name>
</gene>
<dbReference type="InterPro" id="IPR051915">
    <property type="entry name" value="Cellulose_Degrad_GH3"/>
</dbReference>
<dbReference type="InterPro" id="IPR036881">
    <property type="entry name" value="Glyco_hydro_3_C_sf"/>
</dbReference>
<evidence type="ECO:0000256" key="9">
    <source>
        <dbReference type="ARBA" id="ARBA00023326"/>
    </source>
</evidence>
<evidence type="ECO:0000256" key="4">
    <source>
        <dbReference type="ARBA" id="ARBA00022729"/>
    </source>
</evidence>
<keyword evidence="6" id="KW-0325">Glycoprotein</keyword>
<evidence type="ECO:0000256" key="6">
    <source>
        <dbReference type="ARBA" id="ARBA00023180"/>
    </source>
</evidence>
<dbReference type="OrthoDB" id="416222at2759"/>
<evidence type="ECO:0000256" key="3">
    <source>
        <dbReference type="ARBA" id="ARBA00012744"/>
    </source>
</evidence>
<dbReference type="EC" id="3.2.1.21" evidence="3"/>
<keyword evidence="7" id="KW-0119">Carbohydrate metabolism</keyword>
<dbReference type="PANTHER" id="PTHR30620:SF16">
    <property type="entry name" value="LYSOSOMAL BETA GLUCOSIDASE"/>
    <property type="match status" value="1"/>
</dbReference>
<dbReference type="Gene3D" id="3.40.50.1700">
    <property type="entry name" value="Glycoside hydrolase family 3 C-terminal domain"/>
    <property type="match status" value="1"/>
</dbReference>